<comment type="caution">
    <text evidence="2">The sequence shown here is derived from an EMBL/GenBank/DDBJ whole genome shotgun (WGS) entry which is preliminary data.</text>
</comment>
<evidence type="ECO:0000256" key="1">
    <source>
        <dbReference type="SAM" id="MobiDB-lite"/>
    </source>
</evidence>
<dbReference type="EMBL" id="BMVU01000008">
    <property type="protein sequence ID" value="GGX69332.1"/>
    <property type="molecule type" value="Genomic_DNA"/>
</dbReference>
<feature type="compositionally biased region" description="Basic and acidic residues" evidence="1">
    <location>
        <begin position="1"/>
        <end position="28"/>
    </location>
</feature>
<feature type="region of interest" description="Disordered" evidence="1">
    <location>
        <begin position="1"/>
        <end position="102"/>
    </location>
</feature>
<accession>A0A918KN73</accession>
<keyword evidence="3" id="KW-1185">Reference proteome</keyword>
<name>A0A918KN73_9ACTN</name>
<gene>
    <name evidence="2" type="ORF">GCM10010358_24730</name>
</gene>
<evidence type="ECO:0000313" key="2">
    <source>
        <dbReference type="EMBL" id="GGX69332.1"/>
    </source>
</evidence>
<dbReference type="AlphaFoldDB" id="A0A918KN73"/>
<reference evidence="2" key="2">
    <citation type="submission" date="2020-09" db="EMBL/GenBank/DDBJ databases">
        <authorList>
            <person name="Sun Q."/>
            <person name="Ohkuma M."/>
        </authorList>
    </citation>
    <scope>NUCLEOTIDE SEQUENCE</scope>
    <source>
        <strain evidence="2">JCM 4790</strain>
    </source>
</reference>
<dbReference type="Proteomes" id="UP000619244">
    <property type="component" value="Unassembled WGS sequence"/>
</dbReference>
<evidence type="ECO:0000313" key="3">
    <source>
        <dbReference type="Proteomes" id="UP000619244"/>
    </source>
</evidence>
<organism evidence="2 3">
    <name type="scientific">Streptomyces minutiscleroticus</name>
    <dbReference type="NCBI Taxonomy" id="68238"/>
    <lineage>
        <taxon>Bacteria</taxon>
        <taxon>Bacillati</taxon>
        <taxon>Actinomycetota</taxon>
        <taxon>Actinomycetes</taxon>
        <taxon>Kitasatosporales</taxon>
        <taxon>Streptomycetaceae</taxon>
        <taxon>Streptomyces</taxon>
    </lineage>
</organism>
<reference evidence="2" key="1">
    <citation type="journal article" date="2014" name="Int. J. Syst. Evol. Microbiol.">
        <title>Complete genome sequence of Corynebacterium casei LMG S-19264T (=DSM 44701T), isolated from a smear-ripened cheese.</title>
        <authorList>
            <consortium name="US DOE Joint Genome Institute (JGI-PGF)"/>
            <person name="Walter F."/>
            <person name="Albersmeier A."/>
            <person name="Kalinowski J."/>
            <person name="Ruckert C."/>
        </authorList>
    </citation>
    <scope>NUCLEOTIDE SEQUENCE</scope>
    <source>
        <strain evidence="2">JCM 4790</strain>
    </source>
</reference>
<sequence>MRTDADRSAAASRDRDAARLSPLKHRDLNPLGRHSFTAGVPAAGALRPLRDRDAPEPDEDGDGNRQDRSGRPGRCRAVPVSGRPDPCGTPSWMRLSRRTRRR</sequence>
<proteinExistence type="predicted"/>
<protein>
    <submittedName>
        <fullName evidence="2">Uncharacterized protein</fullName>
    </submittedName>
</protein>